<feature type="domain" description="Peptidase U32 collagenase" evidence="1">
    <location>
        <begin position="404"/>
        <end position="522"/>
    </location>
</feature>
<proteinExistence type="predicted"/>
<dbReference type="InterPro" id="IPR051454">
    <property type="entry name" value="RNA/ubiquinone_mod_enzymes"/>
</dbReference>
<protein>
    <submittedName>
        <fullName evidence="2">U32 family peptidase</fullName>
    </submittedName>
</protein>
<dbReference type="InterPro" id="IPR020988">
    <property type="entry name" value="Pept_U32_collagenase"/>
</dbReference>
<dbReference type="Pfam" id="PF01136">
    <property type="entry name" value="Peptidase_U32"/>
    <property type="match status" value="1"/>
</dbReference>
<sequence length="822" mass="93774">MSSEKVQLKKPEILSPAGSIESVRAAVNAGCDAIYIGGSRFGARAYADNPQGDQMAEVIRYCHRYGVKVYMTVNTLLKEHELQQDLYDYIRPYYLEGLDAVIVQDVGVMNYLHRYFPDLEIHASTQMTLTMGESTELLEPYGVTRIVPARELTLQELAQMRQSTGLEIEVFVHGALCYCYSGQCLFSSMLGGRSGNRGRCAQPCRQRYYLEGEKTAGYYLSPREHCSLEHIGELMSIGVDSLKLEGRMKRPEYVALTTEVYRKYVDLCASLGTGEFSEYLKAHQDMWQEDMRRLAELYNRQGFTSGYMEGKSGVPYENKQGKGDMIAQKRPNHGGVLVGKVTAVDKHMVTYRLERELHAQDVVEFRDAGLCPSYEYTLGEAKRAGELVKARYLKGSRIRTGDLVYRTKDAMLLEELRNKYLQEDPKLSVKMYFTAQMDQPMELQVTVMQNGEKISGRVQGILCQKAEKNPAGPEDVKRVLCQTGGTVFECRSCEVNLQGELFLPVGALKKLRREALEKLQQKLDQRGGREILPECYLSDKPDGASEKEAVHKSREEKKIVSVLYEWQAAMALEAQDISTIYLRMEQMSDQVLRELIRRGAEKGVEMYLMMPLIFRSAVYEAEKKKLEGGKSLYEMTELTGFVVHNMESFVFLTREAGIQPDRIITDANLYTANREAVRWWKEQGVAGSTLPLELTGKECGELTGQDRLEAVIYSYIPLMVSAQCIHRLTRGCAMESGDRDQLLRITDEKKRGFVVFNGCKYCYNIIYHEAPLSLGEEKMELWKQGIRRFRYDFTIEEPAQMREILRSRLPKGQKGHYYLPVE</sequence>
<keyword evidence="3" id="KW-1185">Reference proteome</keyword>
<dbReference type="Proteomes" id="UP000606193">
    <property type="component" value="Unassembled WGS sequence"/>
</dbReference>
<dbReference type="Pfam" id="PF12392">
    <property type="entry name" value="DUF3656"/>
    <property type="match status" value="1"/>
</dbReference>
<evidence type="ECO:0000313" key="2">
    <source>
        <dbReference type="EMBL" id="MBC8561546.1"/>
    </source>
</evidence>
<reference evidence="2 3" key="1">
    <citation type="submission" date="2020-08" db="EMBL/GenBank/DDBJ databases">
        <title>Genome public.</title>
        <authorList>
            <person name="Liu C."/>
            <person name="Sun Q."/>
        </authorList>
    </citation>
    <scope>NUCLEOTIDE SEQUENCE [LARGE SCALE GENOMIC DNA]</scope>
    <source>
        <strain evidence="2 3">NSJ-37</strain>
    </source>
</reference>
<dbReference type="PANTHER" id="PTHR30217">
    <property type="entry name" value="PEPTIDASE U32 FAMILY"/>
    <property type="match status" value="1"/>
</dbReference>
<dbReference type="EMBL" id="JACRSX010000002">
    <property type="protein sequence ID" value="MBC8561546.1"/>
    <property type="molecule type" value="Genomic_DNA"/>
</dbReference>
<evidence type="ECO:0000259" key="1">
    <source>
        <dbReference type="Pfam" id="PF12392"/>
    </source>
</evidence>
<organism evidence="2 3">
    <name type="scientific">Jutongia huaianensis</name>
    <dbReference type="NCBI Taxonomy" id="2763668"/>
    <lineage>
        <taxon>Bacteria</taxon>
        <taxon>Bacillati</taxon>
        <taxon>Bacillota</taxon>
        <taxon>Clostridia</taxon>
        <taxon>Lachnospirales</taxon>
        <taxon>Lachnospiraceae</taxon>
        <taxon>Jutongia</taxon>
    </lineage>
</organism>
<gene>
    <name evidence="2" type="ORF">H8704_02695</name>
</gene>
<evidence type="ECO:0000313" key="3">
    <source>
        <dbReference type="Proteomes" id="UP000606193"/>
    </source>
</evidence>
<dbReference type="PANTHER" id="PTHR30217:SF10">
    <property type="entry name" value="23S RRNA 5-HYDROXYCYTIDINE C2501 SYNTHASE"/>
    <property type="match status" value="1"/>
</dbReference>
<accession>A0ABR7MYU8</accession>
<comment type="caution">
    <text evidence="2">The sequence shown here is derived from an EMBL/GenBank/DDBJ whole genome shotgun (WGS) entry which is preliminary data.</text>
</comment>
<dbReference type="InterPro" id="IPR001539">
    <property type="entry name" value="Peptidase_U32"/>
</dbReference>
<name>A0ABR7MYU8_9FIRM</name>
<dbReference type="RefSeq" id="WP_249297222.1">
    <property type="nucleotide sequence ID" value="NZ_JACRSX010000002.1"/>
</dbReference>